<gene>
    <name evidence="1" type="ORF">NAPIS_ORF02598</name>
</gene>
<dbReference type="HOGENOM" id="CLU_1949426_0_0_1"/>
<dbReference type="AlphaFoldDB" id="T0KWH0"/>
<organism evidence="1 2">
    <name type="scientific">Vairimorpha apis BRL 01</name>
    <dbReference type="NCBI Taxonomy" id="1037528"/>
    <lineage>
        <taxon>Eukaryota</taxon>
        <taxon>Fungi</taxon>
        <taxon>Fungi incertae sedis</taxon>
        <taxon>Microsporidia</taxon>
        <taxon>Nosematidae</taxon>
        <taxon>Vairimorpha</taxon>
    </lineage>
</organism>
<name>T0KWH0_9MICR</name>
<evidence type="ECO:0000313" key="2">
    <source>
        <dbReference type="Proteomes" id="UP000053780"/>
    </source>
</evidence>
<reference evidence="1 2" key="1">
    <citation type="journal article" date="2013" name="BMC Genomics">
        <title>Genome sequencing and comparative genomics of honey bee microsporidia, Nosema apis reveal novel insights into host-parasite interactions.</title>
        <authorList>
            <person name="Chen Yp."/>
            <person name="Pettis J.S."/>
            <person name="Zhao Y."/>
            <person name="Liu X."/>
            <person name="Tallon L.J."/>
            <person name="Sadzewicz L.D."/>
            <person name="Li R."/>
            <person name="Zheng H."/>
            <person name="Huang S."/>
            <person name="Zhang X."/>
            <person name="Hamilton M.C."/>
            <person name="Pernal S.F."/>
            <person name="Melathopoulos A.P."/>
            <person name="Yan X."/>
            <person name="Evans J.D."/>
        </authorList>
    </citation>
    <scope>NUCLEOTIDE SEQUENCE [LARGE SCALE GENOMIC DNA]</scope>
    <source>
        <strain evidence="1 2">BRL 01</strain>
    </source>
</reference>
<keyword evidence="2" id="KW-1185">Reference proteome</keyword>
<dbReference type="VEuPathDB" id="MicrosporidiaDB:NAPIS_ORF02598"/>
<evidence type="ECO:0000313" key="1">
    <source>
        <dbReference type="EMBL" id="EQB59832.1"/>
    </source>
</evidence>
<dbReference type="EMBL" id="KE647360">
    <property type="protein sequence ID" value="EQB59832.1"/>
    <property type="molecule type" value="Genomic_DNA"/>
</dbReference>
<dbReference type="Proteomes" id="UP000053780">
    <property type="component" value="Unassembled WGS sequence"/>
</dbReference>
<proteinExistence type="predicted"/>
<accession>T0KWH0</accession>
<sequence>MHKLLIYSTLSKSSTYCLLIQFAPVKEFFYKKNYSIAVYNNKKDLFYTIEMLNEIKIFKKYIKYKKLGNQMYLRIKTKHHDIFKKFMRYKFADGFVWLSFSDEDIMMKYYERLKDQIVDYKKLEIEIIH</sequence>
<protein>
    <submittedName>
        <fullName evidence="1">Uncharacterized protein</fullName>
    </submittedName>
</protein>
<dbReference type="OrthoDB" id="2189300at2759"/>